<comment type="catalytic activity">
    <reaction evidence="1">
        <text>ATP + protein L-histidine = ADP + protein N-phospho-L-histidine.</text>
        <dbReference type="EC" id="2.7.13.3"/>
    </reaction>
</comment>
<dbReference type="CDD" id="cd00082">
    <property type="entry name" value="HisKA"/>
    <property type="match status" value="1"/>
</dbReference>
<dbReference type="InterPro" id="IPR035965">
    <property type="entry name" value="PAS-like_dom_sf"/>
</dbReference>
<dbReference type="GO" id="GO:0000155">
    <property type="term" value="F:phosphorelay sensor kinase activity"/>
    <property type="evidence" value="ECO:0007669"/>
    <property type="project" value="InterPro"/>
</dbReference>
<proteinExistence type="predicted"/>
<keyword evidence="7 14" id="KW-0418">Kinase</keyword>
<evidence type="ECO:0000256" key="2">
    <source>
        <dbReference type="ARBA" id="ARBA00004370"/>
    </source>
</evidence>
<keyword evidence="15" id="KW-1185">Reference proteome</keyword>
<dbReference type="InterPro" id="IPR013767">
    <property type="entry name" value="PAS_fold"/>
</dbReference>
<dbReference type="Gene3D" id="1.10.287.130">
    <property type="match status" value="1"/>
</dbReference>
<dbReference type="Pfam" id="PF00512">
    <property type="entry name" value="HisKA"/>
    <property type="match status" value="1"/>
</dbReference>
<evidence type="ECO:0000256" key="7">
    <source>
        <dbReference type="ARBA" id="ARBA00022777"/>
    </source>
</evidence>
<keyword evidence="8" id="KW-0067">ATP-binding</keyword>
<accession>A0A5M6IB04</accession>
<dbReference type="GO" id="GO:0005524">
    <property type="term" value="F:ATP binding"/>
    <property type="evidence" value="ECO:0007669"/>
    <property type="project" value="UniProtKB-KW"/>
</dbReference>
<feature type="domain" description="Histidine kinase" evidence="11">
    <location>
        <begin position="406"/>
        <end position="610"/>
    </location>
</feature>
<dbReference type="Pfam" id="PF02518">
    <property type="entry name" value="HATPase_c"/>
    <property type="match status" value="1"/>
</dbReference>
<evidence type="ECO:0000256" key="1">
    <source>
        <dbReference type="ARBA" id="ARBA00000085"/>
    </source>
</evidence>
<evidence type="ECO:0000259" key="13">
    <source>
        <dbReference type="PROSITE" id="PS50885"/>
    </source>
</evidence>
<dbReference type="InterPro" id="IPR036097">
    <property type="entry name" value="HisK_dim/P_sf"/>
</dbReference>
<dbReference type="EC" id="2.7.13.3" evidence="3"/>
<keyword evidence="5 14" id="KW-0808">Transferase</keyword>
<evidence type="ECO:0000259" key="12">
    <source>
        <dbReference type="PROSITE" id="PS50112"/>
    </source>
</evidence>
<evidence type="ECO:0000313" key="15">
    <source>
        <dbReference type="Proteomes" id="UP000324065"/>
    </source>
</evidence>
<reference evidence="14 15" key="1">
    <citation type="submission" date="2019-09" db="EMBL/GenBank/DDBJ databases">
        <title>Genome sequence of Roseospira marina, one of the more divergent members of the non-sulfur purple photosynthetic bacterial family, the Rhodospirillaceae.</title>
        <authorList>
            <person name="Meyer T."/>
            <person name="Kyndt J."/>
        </authorList>
    </citation>
    <scope>NUCLEOTIDE SEQUENCE [LARGE SCALE GENOMIC DNA]</scope>
    <source>
        <strain evidence="14 15">DSM 15113</strain>
    </source>
</reference>
<dbReference type="PROSITE" id="PS50109">
    <property type="entry name" value="HIS_KIN"/>
    <property type="match status" value="1"/>
</dbReference>
<keyword evidence="6" id="KW-0547">Nucleotide-binding</keyword>
<evidence type="ECO:0000259" key="11">
    <source>
        <dbReference type="PROSITE" id="PS50109"/>
    </source>
</evidence>
<keyword evidence="10" id="KW-0472">Membrane</keyword>
<dbReference type="EMBL" id="VWPJ01000010">
    <property type="protein sequence ID" value="KAA5605302.1"/>
    <property type="molecule type" value="Genomic_DNA"/>
</dbReference>
<feature type="transmembrane region" description="Helical" evidence="10">
    <location>
        <begin position="20"/>
        <end position="38"/>
    </location>
</feature>
<dbReference type="RefSeq" id="WP_150062682.1">
    <property type="nucleotide sequence ID" value="NZ_JACHII010000008.1"/>
</dbReference>
<dbReference type="PANTHER" id="PTHR43065">
    <property type="entry name" value="SENSOR HISTIDINE KINASE"/>
    <property type="match status" value="1"/>
</dbReference>
<dbReference type="NCBIfam" id="TIGR00229">
    <property type="entry name" value="sensory_box"/>
    <property type="match status" value="1"/>
</dbReference>
<dbReference type="InterPro" id="IPR036890">
    <property type="entry name" value="HATPase_C_sf"/>
</dbReference>
<evidence type="ECO:0000256" key="3">
    <source>
        <dbReference type="ARBA" id="ARBA00012438"/>
    </source>
</evidence>
<dbReference type="PROSITE" id="PS50885">
    <property type="entry name" value="HAMP"/>
    <property type="match status" value="1"/>
</dbReference>
<evidence type="ECO:0000256" key="6">
    <source>
        <dbReference type="ARBA" id="ARBA00022741"/>
    </source>
</evidence>
<name>A0A5M6IB04_9PROT</name>
<dbReference type="InterPro" id="IPR000014">
    <property type="entry name" value="PAS"/>
</dbReference>
<dbReference type="Gene3D" id="3.30.565.10">
    <property type="entry name" value="Histidine kinase-like ATPase, C-terminal domain"/>
    <property type="match status" value="1"/>
</dbReference>
<dbReference type="CDD" id="cd00130">
    <property type="entry name" value="PAS"/>
    <property type="match status" value="1"/>
</dbReference>
<evidence type="ECO:0000256" key="4">
    <source>
        <dbReference type="ARBA" id="ARBA00022553"/>
    </source>
</evidence>
<evidence type="ECO:0000256" key="10">
    <source>
        <dbReference type="SAM" id="Phobius"/>
    </source>
</evidence>
<dbReference type="SUPFAM" id="SSF55874">
    <property type="entry name" value="ATPase domain of HSP90 chaperone/DNA topoisomerase II/histidine kinase"/>
    <property type="match status" value="1"/>
</dbReference>
<dbReference type="GO" id="GO:0006355">
    <property type="term" value="P:regulation of DNA-templated transcription"/>
    <property type="evidence" value="ECO:0007669"/>
    <property type="project" value="InterPro"/>
</dbReference>
<dbReference type="AlphaFoldDB" id="A0A5M6IB04"/>
<dbReference type="InterPro" id="IPR005467">
    <property type="entry name" value="His_kinase_dom"/>
</dbReference>
<sequence length="618" mass="67299">MRPWKVLRRFSVRSLRHRLILTSLVVVLLPILIVGGVLEHQGRQALIEEKQNKLFTLARILDFELGAGGFDALIAALPSGWDDRDAAIAYLNTRLEAVTDLVAQAEAGIGVGYYSKRLDVIVTYGPSPLYDTTIGQSIAPDHPGRQVMATGTPDIAFGSLVRGQVLNAMWPIVRNGEVHGYIWANEFTEAVERQQSVIDRAVLFSALGGLLVALLIIQATSRSLSNDVGVIVNGLQHLKRDLRRPIPPLRDELGAIVDAINAMAKDLLDARSLTENILVSVADGIVAIDVEGRVTAFNPAAEALYSVSADRVIGRPYHELFVDGTDMNSVLLDTLETGRTHIGVTLRMPHSDPSLKITASSSVLRDGDGHRIGAVVVLKDVSERDRLMVQVMQADRLAALGELTAGIAHEIRNPLTSIRGFMQYLAESKSTQDWQEYGPLIIRQVDSLNHIISELLAFGRPRPPRIGRVRLNQIAKEMVFLAQGRSEARIELDLADDMPEIDADGEALKQALLNLIINALQAIDAEGSVTITTRRQGADRVTITVRDDGVGLSPQNLEKVFDPFFSTKPEGTGLGLAMVHRIIASHDGSIRLDSTEGKGTVVTIVLPITAPNAQEKPE</sequence>
<dbReference type="PRINTS" id="PR00344">
    <property type="entry name" value="BCTRLSENSOR"/>
</dbReference>
<dbReference type="SUPFAM" id="SSF47384">
    <property type="entry name" value="Homodimeric domain of signal transducing histidine kinase"/>
    <property type="match status" value="1"/>
</dbReference>
<dbReference type="SMART" id="SM00091">
    <property type="entry name" value="PAS"/>
    <property type="match status" value="1"/>
</dbReference>
<dbReference type="SMART" id="SM00388">
    <property type="entry name" value="HisKA"/>
    <property type="match status" value="1"/>
</dbReference>
<dbReference type="NCBIfam" id="NF008468">
    <property type="entry name" value="PRK11360.1"/>
    <property type="match status" value="1"/>
</dbReference>
<dbReference type="InterPro" id="IPR004358">
    <property type="entry name" value="Sig_transdc_His_kin-like_C"/>
</dbReference>
<keyword evidence="10" id="KW-1133">Transmembrane helix</keyword>
<keyword evidence="10" id="KW-0812">Transmembrane</keyword>
<evidence type="ECO:0000256" key="9">
    <source>
        <dbReference type="ARBA" id="ARBA00023012"/>
    </source>
</evidence>
<evidence type="ECO:0000313" key="14">
    <source>
        <dbReference type="EMBL" id="KAA5605302.1"/>
    </source>
</evidence>
<evidence type="ECO:0000256" key="5">
    <source>
        <dbReference type="ARBA" id="ARBA00022679"/>
    </source>
</evidence>
<feature type="domain" description="PAS" evidence="12">
    <location>
        <begin position="270"/>
        <end position="315"/>
    </location>
</feature>
<dbReference type="SMART" id="SM00304">
    <property type="entry name" value="HAMP"/>
    <property type="match status" value="1"/>
</dbReference>
<dbReference type="Pfam" id="PF00989">
    <property type="entry name" value="PAS"/>
    <property type="match status" value="1"/>
</dbReference>
<protein>
    <recommendedName>
        <fullName evidence="3">histidine kinase</fullName>
        <ecNumber evidence="3">2.7.13.3</ecNumber>
    </recommendedName>
</protein>
<feature type="domain" description="HAMP" evidence="13">
    <location>
        <begin position="222"/>
        <end position="272"/>
    </location>
</feature>
<dbReference type="Gene3D" id="6.10.340.10">
    <property type="match status" value="1"/>
</dbReference>
<evidence type="ECO:0000256" key="8">
    <source>
        <dbReference type="ARBA" id="ARBA00022840"/>
    </source>
</evidence>
<dbReference type="InterPro" id="IPR003594">
    <property type="entry name" value="HATPase_dom"/>
</dbReference>
<dbReference type="SMART" id="SM00387">
    <property type="entry name" value="HATPase_c"/>
    <property type="match status" value="1"/>
</dbReference>
<dbReference type="InterPro" id="IPR003660">
    <property type="entry name" value="HAMP_dom"/>
</dbReference>
<comment type="subcellular location">
    <subcellularLocation>
        <location evidence="2">Membrane</location>
    </subcellularLocation>
</comment>
<dbReference type="OrthoDB" id="226486at2"/>
<dbReference type="Proteomes" id="UP000324065">
    <property type="component" value="Unassembled WGS sequence"/>
</dbReference>
<keyword evidence="9" id="KW-0902">Two-component regulatory system</keyword>
<dbReference type="Gene3D" id="3.30.450.20">
    <property type="entry name" value="PAS domain"/>
    <property type="match status" value="1"/>
</dbReference>
<dbReference type="PROSITE" id="PS50112">
    <property type="entry name" value="PAS"/>
    <property type="match status" value="1"/>
</dbReference>
<dbReference type="GO" id="GO:0016020">
    <property type="term" value="C:membrane"/>
    <property type="evidence" value="ECO:0007669"/>
    <property type="project" value="UniProtKB-SubCell"/>
</dbReference>
<dbReference type="PANTHER" id="PTHR43065:SF10">
    <property type="entry name" value="PEROXIDE STRESS-ACTIVATED HISTIDINE KINASE MAK3"/>
    <property type="match status" value="1"/>
</dbReference>
<organism evidence="14 15">
    <name type="scientific">Roseospira marina</name>
    <dbReference type="NCBI Taxonomy" id="140057"/>
    <lineage>
        <taxon>Bacteria</taxon>
        <taxon>Pseudomonadati</taxon>
        <taxon>Pseudomonadota</taxon>
        <taxon>Alphaproteobacteria</taxon>
        <taxon>Rhodospirillales</taxon>
        <taxon>Rhodospirillaceae</taxon>
        <taxon>Roseospira</taxon>
    </lineage>
</organism>
<dbReference type="InterPro" id="IPR003661">
    <property type="entry name" value="HisK_dim/P_dom"/>
</dbReference>
<keyword evidence="4" id="KW-0597">Phosphoprotein</keyword>
<gene>
    <name evidence="14" type="primary">atoS</name>
    <name evidence="14" type="ORF">F1188_12120</name>
</gene>
<comment type="caution">
    <text evidence="14">The sequence shown here is derived from an EMBL/GenBank/DDBJ whole genome shotgun (WGS) entry which is preliminary data.</text>
</comment>
<dbReference type="SUPFAM" id="SSF55785">
    <property type="entry name" value="PYP-like sensor domain (PAS domain)"/>
    <property type="match status" value="1"/>
</dbReference>